<dbReference type="PANTHER" id="PTHR30336:SF4">
    <property type="entry name" value="ENVELOPE BIOGENESIS FACTOR ELYC"/>
    <property type="match status" value="1"/>
</dbReference>
<dbReference type="STRING" id="721133.SAMN05216176_11465"/>
<dbReference type="InterPro" id="IPR051599">
    <property type="entry name" value="Cell_Envelope_Assoc"/>
</dbReference>
<keyword evidence="4" id="KW-1185">Reference proteome</keyword>
<keyword evidence="1" id="KW-0812">Transmembrane</keyword>
<dbReference type="GO" id="GO:0043164">
    <property type="term" value="P:Gram-negative-bacterium-type cell wall biogenesis"/>
    <property type="evidence" value="ECO:0007669"/>
    <property type="project" value="TreeGrafter"/>
</dbReference>
<dbReference type="eggNOG" id="COG1434">
    <property type="taxonomic scope" value="Bacteria"/>
</dbReference>
<keyword evidence="1" id="KW-1133">Transmembrane helix</keyword>
<protein>
    <recommendedName>
        <fullName evidence="2">DUF218 domain-containing protein</fullName>
    </recommendedName>
</protein>
<dbReference type="CDD" id="cd06259">
    <property type="entry name" value="YdcF-like"/>
    <property type="match status" value="1"/>
</dbReference>
<evidence type="ECO:0000313" key="4">
    <source>
        <dbReference type="Proteomes" id="UP000007374"/>
    </source>
</evidence>
<evidence type="ECO:0000313" key="3">
    <source>
        <dbReference type="EMBL" id="EKF40411.1"/>
    </source>
</evidence>
<dbReference type="EMBL" id="AMSI01000018">
    <property type="protein sequence ID" value="EKF40411.1"/>
    <property type="molecule type" value="Genomic_DNA"/>
</dbReference>
<dbReference type="PANTHER" id="PTHR30336">
    <property type="entry name" value="INNER MEMBRANE PROTEIN, PROBABLE PERMEASE"/>
    <property type="match status" value="1"/>
</dbReference>
<sequence>MMQEQRNGRKTGADKRGSKRLPRALRITLWVPLIALVLFASGFWFFADHVGHLAASGNPQQADGIIVLTGGQSRIDAAVALLKAGKGKRLLISGVNPIARADDLRAATGGDAKLFDCCVDIDHAALDTIGNAEESAKWVKANAYDSIILVTNNYHMPRSLLEMKRLLPEARLQPYPVVNTPLDNGAWLAKPDALRVLLTEYTKFLGALLRDFLPIEILRVKNTRSAEAASHGG</sequence>
<proteinExistence type="predicted"/>
<name>K2NZ88_9HYPH</name>
<dbReference type="Proteomes" id="UP000007374">
    <property type="component" value="Unassembled WGS sequence"/>
</dbReference>
<dbReference type="InterPro" id="IPR003848">
    <property type="entry name" value="DUF218"/>
</dbReference>
<dbReference type="AlphaFoldDB" id="K2NZ88"/>
<dbReference type="GO" id="GO:0000270">
    <property type="term" value="P:peptidoglycan metabolic process"/>
    <property type="evidence" value="ECO:0007669"/>
    <property type="project" value="TreeGrafter"/>
</dbReference>
<evidence type="ECO:0000256" key="1">
    <source>
        <dbReference type="SAM" id="Phobius"/>
    </source>
</evidence>
<keyword evidence="1" id="KW-0472">Membrane</keyword>
<evidence type="ECO:0000259" key="2">
    <source>
        <dbReference type="Pfam" id="PF02698"/>
    </source>
</evidence>
<dbReference type="RefSeq" id="WP_009452418.1">
    <property type="nucleotide sequence ID" value="NZ_AMSI01000018.1"/>
</dbReference>
<gene>
    <name evidence="3" type="ORF">NA8A_20972</name>
</gene>
<dbReference type="PATRIC" id="fig|1231190.3.peg.4335"/>
<feature type="domain" description="DUF218" evidence="2">
    <location>
        <begin position="63"/>
        <end position="201"/>
    </location>
</feature>
<comment type="caution">
    <text evidence="3">The sequence shown here is derived from an EMBL/GenBank/DDBJ whole genome shotgun (WGS) entry which is preliminary data.</text>
</comment>
<organism evidence="3 4">
    <name type="scientific">Nitratireductor indicus C115</name>
    <dbReference type="NCBI Taxonomy" id="1231190"/>
    <lineage>
        <taxon>Bacteria</taxon>
        <taxon>Pseudomonadati</taxon>
        <taxon>Pseudomonadota</taxon>
        <taxon>Alphaproteobacteria</taxon>
        <taxon>Hyphomicrobiales</taxon>
        <taxon>Phyllobacteriaceae</taxon>
        <taxon>Nitratireductor</taxon>
    </lineage>
</organism>
<reference evidence="3 4" key="1">
    <citation type="journal article" date="2012" name="J. Bacteriol.">
        <title>Genome Sequence of Nitratireductor indicus Type Strain C115.</title>
        <authorList>
            <person name="Lai Q."/>
            <person name="Li G."/>
            <person name="Yu Z."/>
            <person name="Shao Z."/>
        </authorList>
    </citation>
    <scope>NUCLEOTIDE SEQUENCE [LARGE SCALE GENOMIC DNA]</scope>
    <source>
        <strain evidence="3 4">C115</strain>
    </source>
</reference>
<accession>K2NZ88</accession>
<feature type="transmembrane region" description="Helical" evidence="1">
    <location>
        <begin position="24"/>
        <end position="46"/>
    </location>
</feature>
<dbReference type="Pfam" id="PF02698">
    <property type="entry name" value="DUF218"/>
    <property type="match status" value="1"/>
</dbReference>
<dbReference type="GO" id="GO:0005886">
    <property type="term" value="C:plasma membrane"/>
    <property type="evidence" value="ECO:0007669"/>
    <property type="project" value="TreeGrafter"/>
</dbReference>